<feature type="transmembrane region" description="Helical" evidence="6">
    <location>
        <begin position="60"/>
        <end position="78"/>
    </location>
</feature>
<dbReference type="Proteomes" id="UP001499895">
    <property type="component" value="Unassembled WGS sequence"/>
</dbReference>
<evidence type="ECO:0000256" key="4">
    <source>
        <dbReference type="ARBA" id="ARBA00022989"/>
    </source>
</evidence>
<keyword evidence="4 6" id="KW-1133">Transmembrane helix</keyword>
<keyword evidence="5 6" id="KW-0472">Membrane</keyword>
<feature type="transmembrane region" description="Helical" evidence="6">
    <location>
        <begin position="154"/>
        <end position="172"/>
    </location>
</feature>
<evidence type="ECO:0000313" key="7">
    <source>
        <dbReference type="EMBL" id="GAA0476916.1"/>
    </source>
</evidence>
<dbReference type="EMBL" id="BAAAHB010000054">
    <property type="protein sequence ID" value="GAA0476916.1"/>
    <property type="molecule type" value="Genomic_DNA"/>
</dbReference>
<dbReference type="RefSeq" id="WP_344093363.1">
    <property type="nucleotide sequence ID" value="NZ_BAAAHB010000054.1"/>
</dbReference>
<organism evidence="7 8">
    <name type="scientific">Streptomyces stramineus</name>
    <dbReference type="NCBI Taxonomy" id="173861"/>
    <lineage>
        <taxon>Bacteria</taxon>
        <taxon>Bacillati</taxon>
        <taxon>Actinomycetota</taxon>
        <taxon>Actinomycetes</taxon>
        <taxon>Kitasatosporales</taxon>
        <taxon>Streptomycetaceae</taxon>
        <taxon>Streptomyces</taxon>
    </lineage>
</organism>
<evidence type="ECO:0000256" key="5">
    <source>
        <dbReference type="ARBA" id="ARBA00023136"/>
    </source>
</evidence>
<evidence type="ECO:0000256" key="3">
    <source>
        <dbReference type="ARBA" id="ARBA00022692"/>
    </source>
</evidence>
<dbReference type="InterPro" id="IPR010343">
    <property type="entry name" value="ArAE_1"/>
</dbReference>
<keyword evidence="2" id="KW-1003">Cell membrane</keyword>
<evidence type="ECO:0000256" key="2">
    <source>
        <dbReference type="ARBA" id="ARBA00022475"/>
    </source>
</evidence>
<accession>A0ABN1AI09</accession>
<comment type="caution">
    <text evidence="7">The sequence shown here is derived from an EMBL/GenBank/DDBJ whole genome shotgun (WGS) entry which is preliminary data.</text>
</comment>
<dbReference type="Pfam" id="PF06081">
    <property type="entry name" value="ArAE_1"/>
    <property type="match status" value="1"/>
</dbReference>
<sequence length="385" mass="41404">MRAVGWQLHGESAEIARSVARAWRGPGRERDLTVLALKATLAAVVAWSLAAWLLRNTLALMAPWVAVLLVQTTVYRSVARAAQQTVAILVGTVLATAGGMLLGDPVPAMALVLPLALLIGNWQRFGDQGIAGATSALFTLAGGEWSVEIATDRVLAALLGAAVGVTVNALVLPPVYLRSAHESICGVVAECREILTTIADGVAGDWGLDDAVGWQGRVRRLPGRLRAVRSAIEWGEESARLNPDRRRQNRLTRLKPSYEETLHTLEHVADHLQGLTRTLVEAADREADSPMPGAEVIRRYAAFLREAAGALGAYGATVTGDDPQEARQDLERRLRQVEAAHGDLQKRLLERAASATPDTAALEQVGSLLAEARRLTQRLRPDVNP</sequence>
<keyword evidence="3 6" id="KW-0812">Transmembrane</keyword>
<comment type="subcellular location">
    <subcellularLocation>
        <location evidence="1">Cell membrane</location>
        <topology evidence="1">Multi-pass membrane protein</topology>
    </subcellularLocation>
</comment>
<gene>
    <name evidence="7" type="ORF">GCM10009544_43640</name>
</gene>
<evidence type="ECO:0000313" key="8">
    <source>
        <dbReference type="Proteomes" id="UP001499895"/>
    </source>
</evidence>
<proteinExistence type="predicted"/>
<feature type="transmembrane region" description="Helical" evidence="6">
    <location>
        <begin position="85"/>
        <end position="103"/>
    </location>
</feature>
<evidence type="ECO:0000256" key="6">
    <source>
        <dbReference type="SAM" id="Phobius"/>
    </source>
</evidence>
<reference evidence="7 8" key="1">
    <citation type="journal article" date="2019" name="Int. J. Syst. Evol. Microbiol.">
        <title>The Global Catalogue of Microorganisms (GCM) 10K type strain sequencing project: providing services to taxonomists for standard genome sequencing and annotation.</title>
        <authorList>
            <consortium name="The Broad Institute Genomics Platform"/>
            <consortium name="The Broad Institute Genome Sequencing Center for Infectious Disease"/>
            <person name="Wu L."/>
            <person name="Ma J."/>
        </authorList>
    </citation>
    <scope>NUCLEOTIDE SEQUENCE [LARGE SCALE GENOMIC DNA]</scope>
    <source>
        <strain evidence="7 8">JCM 10649</strain>
    </source>
</reference>
<feature type="transmembrane region" description="Helical" evidence="6">
    <location>
        <begin position="32"/>
        <end position="54"/>
    </location>
</feature>
<protein>
    <submittedName>
        <fullName evidence="7">Aromatic acid exporter family protein</fullName>
    </submittedName>
</protein>
<name>A0ABN1AI09_9ACTN</name>
<evidence type="ECO:0000256" key="1">
    <source>
        <dbReference type="ARBA" id="ARBA00004651"/>
    </source>
</evidence>
<keyword evidence="8" id="KW-1185">Reference proteome</keyword>